<evidence type="ECO:0000259" key="3">
    <source>
        <dbReference type="PROSITE" id="PS50102"/>
    </source>
</evidence>
<feature type="region of interest" description="Disordered" evidence="2">
    <location>
        <begin position="1"/>
        <end position="50"/>
    </location>
</feature>
<dbReference type="EMBL" id="SGPJ01000043">
    <property type="protein sequence ID" value="THH00669.1"/>
    <property type="molecule type" value="Genomic_DNA"/>
</dbReference>
<dbReference type="Proteomes" id="UP000309038">
    <property type="component" value="Unassembled WGS sequence"/>
</dbReference>
<proteinExistence type="predicted"/>
<evidence type="ECO:0000256" key="2">
    <source>
        <dbReference type="SAM" id="MobiDB-lite"/>
    </source>
</evidence>
<keyword evidence="5" id="KW-1185">Reference proteome</keyword>
<keyword evidence="1" id="KW-0694">RNA-binding</keyword>
<dbReference type="SUPFAM" id="SSF54928">
    <property type="entry name" value="RNA-binding domain, RBD"/>
    <property type="match status" value="1"/>
</dbReference>
<accession>A0A4S4KPZ6</accession>
<dbReference type="InterPro" id="IPR000504">
    <property type="entry name" value="RRM_dom"/>
</dbReference>
<comment type="caution">
    <text evidence="4">The sequence shown here is derived from an EMBL/GenBank/DDBJ whole genome shotgun (WGS) entry which is preliminary data.</text>
</comment>
<evidence type="ECO:0000313" key="5">
    <source>
        <dbReference type="Proteomes" id="UP000309038"/>
    </source>
</evidence>
<dbReference type="SMART" id="SM00360">
    <property type="entry name" value="RRM"/>
    <property type="match status" value="1"/>
</dbReference>
<dbReference type="Gene3D" id="3.30.70.330">
    <property type="match status" value="1"/>
</dbReference>
<dbReference type="PROSITE" id="PS50102">
    <property type="entry name" value="RRM"/>
    <property type="match status" value="1"/>
</dbReference>
<dbReference type="InterPro" id="IPR012677">
    <property type="entry name" value="Nucleotide-bd_a/b_plait_sf"/>
</dbReference>
<evidence type="ECO:0000313" key="4">
    <source>
        <dbReference type="EMBL" id="THH00669.1"/>
    </source>
</evidence>
<dbReference type="InterPro" id="IPR035979">
    <property type="entry name" value="RBD_domain_sf"/>
</dbReference>
<dbReference type="GO" id="GO:0003723">
    <property type="term" value="F:RNA binding"/>
    <property type="evidence" value="ECO:0007669"/>
    <property type="project" value="UniProtKB-UniRule"/>
</dbReference>
<name>A0A4S4KPZ6_9APHY</name>
<reference evidence="4 5" key="1">
    <citation type="submission" date="2019-02" db="EMBL/GenBank/DDBJ databases">
        <title>Genome sequencing of the rare red list fungi Phlebia centrifuga.</title>
        <authorList>
            <person name="Buettner E."/>
            <person name="Kellner H."/>
        </authorList>
    </citation>
    <scope>NUCLEOTIDE SEQUENCE [LARGE SCALE GENOMIC DNA]</scope>
    <source>
        <strain evidence="4 5">DSM 108282</strain>
    </source>
</reference>
<evidence type="ECO:0000256" key="1">
    <source>
        <dbReference type="PROSITE-ProRule" id="PRU00176"/>
    </source>
</evidence>
<feature type="domain" description="RRM" evidence="3">
    <location>
        <begin position="68"/>
        <end position="151"/>
    </location>
</feature>
<protein>
    <recommendedName>
        <fullName evidence="3">RRM domain-containing protein</fullName>
    </recommendedName>
</protein>
<feature type="compositionally biased region" description="Basic and acidic residues" evidence="2">
    <location>
        <begin position="1"/>
        <end position="12"/>
    </location>
</feature>
<gene>
    <name evidence="4" type="ORF">EW026_g1882</name>
</gene>
<dbReference type="AlphaFoldDB" id="A0A4S4KPZ6"/>
<organism evidence="4 5">
    <name type="scientific">Hermanssonia centrifuga</name>
    <dbReference type="NCBI Taxonomy" id="98765"/>
    <lineage>
        <taxon>Eukaryota</taxon>
        <taxon>Fungi</taxon>
        <taxon>Dikarya</taxon>
        <taxon>Basidiomycota</taxon>
        <taxon>Agaricomycotina</taxon>
        <taxon>Agaricomycetes</taxon>
        <taxon>Polyporales</taxon>
        <taxon>Meruliaceae</taxon>
        <taxon>Hermanssonia</taxon>
    </lineage>
</organism>
<sequence length="330" mass="36266">MPQKHPSKERAWGTRYDTLLSSPPSSPPSRPGQAVTSIPHSPISKHRPEEIVSPAPTAIKSDRPSHECSIFVGSLPSNIDVAELTTLLATHLSLFPEAKKVKVLRDTKGGPCGFVQCDDPASSARLLEVLQTTAPQQPFLGRQLRYESAHAHRTLFVSYRMPAQHAHRIAGLDSSSDADHFAVNFSAGLPNAMRVVRPRSAKYPTVIYNTEAQGYIANTSDWSDTDHATNVEDAFSHEGVLLAPLKFDAETMRKLALAFGPIEHFACYVTDSDDIVPCLSEPEAHMDKVIFPYPHDAPRSPVMAPGMWEVKWERREDCVAALMAASHTSI</sequence>